<proteinExistence type="predicted"/>
<organism evidence="1 2">
    <name type="scientific">Pholiota conissans</name>
    <dbReference type="NCBI Taxonomy" id="109636"/>
    <lineage>
        <taxon>Eukaryota</taxon>
        <taxon>Fungi</taxon>
        <taxon>Dikarya</taxon>
        <taxon>Basidiomycota</taxon>
        <taxon>Agaricomycotina</taxon>
        <taxon>Agaricomycetes</taxon>
        <taxon>Agaricomycetidae</taxon>
        <taxon>Agaricales</taxon>
        <taxon>Agaricineae</taxon>
        <taxon>Strophariaceae</taxon>
        <taxon>Pholiota</taxon>
    </lineage>
</organism>
<sequence length="224" mass="25326">MSVTRLQYQILGPSVSIIFDSRKVPMVTAYAFKDRSSGINACQPSQWGLDGYTHAAYSSQAWLYIEFGISLEFQSSSGSGALTLRRLFDCGRIRGGQCCSSVATKRHVNSACRYEYTGFLRFDNGHLELRNCSIQMIKITYICGVFSLRDLCRRHKTDFPRIFCAESLDETCGSCEVSADNTLQRRHFIRCDFYADRLMTSSYARTESSSNLQSLNPGICNFHI</sequence>
<gene>
    <name evidence="1" type="ORF">BDN70DRAFT_288237</name>
</gene>
<dbReference type="AlphaFoldDB" id="A0A9P5YUL9"/>
<comment type="caution">
    <text evidence="1">The sequence shown here is derived from an EMBL/GenBank/DDBJ whole genome shotgun (WGS) entry which is preliminary data.</text>
</comment>
<dbReference type="EMBL" id="MU155356">
    <property type="protein sequence ID" value="KAF9474914.1"/>
    <property type="molecule type" value="Genomic_DNA"/>
</dbReference>
<evidence type="ECO:0000313" key="1">
    <source>
        <dbReference type="EMBL" id="KAF9474914.1"/>
    </source>
</evidence>
<name>A0A9P5YUL9_9AGAR</name>
<reference evidence="1" key="1">
    <citation type="submission" date="2020-11" db="EMBL/GenBank/DDBJ databases">
        <authorList>
            <consortium name="DOE Joint Genome Institute"/>
            <person name="Ahrendt S."/>
            <person name="Riley R."/>
            <person name="Andreopoulos W."/>
            <person name="Labutti K."/>
            <person name="Pangilinan J."/>
            <person name="Ruiz-Duenas F.J."/>
            <person name="Barrasa J.M."/>
            <person name="Sanchez-Garcia M."/>
            <person name="Camarero S."/>
            <person name="Miyauchi S."/>
            <person name="Serrano A."/>
            <person name="Linde D."/>
            <person name="Babiker R."/>
            <person name="Drula E."/>
            <person name="Ayuso-Fernandez I."/>
            <person name="Pacheco R."/>
            <person name="Padilla G."/>
            <person name="Ferreira P."/>
            <person name="Barriuso J."/>
            <person name="Kellner H."/>
            <person name="Castanera R."/>
            <person name="Alfaro M."/>
            <person name="Ramirez L."/>
            <person name="Pisabarro A.G."/>
            <person name="Kuo A."/>
            <person name="Tritt A."/>
            <person name="Lipzen A."/>
            <person name="He G."/>
            <person name="Yan M."/>
            <person name="Ng V."/>
            <person name="Cullen D."/>
            <person name="Martin F."/>
            <person name="Rosso M.-N."/>
            <person name="Henrissat B."/>
            <person name="Hibbett D."/>
            <person name="Martinez A.T."/>
            <person name="Grigoriev I.V."/>
        </authorList>
    </citation>
    <scope>NUCLEOTIDE SEQUENCE</scope>
    <source>
        <strain evidence="1">CIRM-BRFM 674</strain>
    </source>
</reference>
<accession>A0A9P5YUL9</accession>
<keyword evidence="2" id="KW-1185">Reference proteome</keyword>
<protein>
    <submittedName>
        <fullName evidence="1">Uncharacterized protein</fullName>
    </submittedName>
</protein>
<dbReference type="Proteomes" id="UP000807469">
    <property type="component" value="Unassembled WGS sequence"/>
</dbReference>
<evidence type="ECO:0000313" key="2">
    <source>
        <dbReference type="Proteomes" id="UP000807469"/>
    </source>
</evidence>